<dbReference type="Gene3D" id="3.40.50.620">
    <property type="entry name" value="HUPs"/>
    <property type="match status" value="1"/>
</dbReference>
<sequence>MTLGRLAPRPLELLWSVPFGHDAATAPLRPAAQEPRAAFEDVVLEALRRPPCTVSFSGGRDSSAVLAVAAHVARREGLPAPIPVSNRFPAVPASHENDWQERVVAHLGLEDWIRLELGGELDMLGGHATALLRRHGVPPLFNVHFHSPVVAQAAGGTMLTGAGGDELFAGVERARLARLLFARRRPEPGQWRATAGEALPAALRARRGRRTLPFAFPWLRPEGVRELAEAYASWLAAEPLSWPRALTRWWWPSRRLQCTIAALDLLGRDAGVLVRHPFSDARTLAAYAGGTPRGGVPGRVAGLSGLVGDLLPDGCLRRTSKASFNAAIWGPRARAFGASWPGTGIEDDRVDLDALAAEWRKDDPDPHSFALLQTAWLAAGGAQRVEQDVEPGLQR</sequence>
<dbReference type="EMBL" id="CP042430">
    <property type="protein sequence ID" value="QEC46671.1"/>
    <property type="molecule type" value="Genomic_DNA"/>
</dbReference>
<dbReference type="Pfam" id="PF00733">
    <property type="entry name" value="Asn_synthase"/>
    <property type="match status" value="1"/>
</dbReference>
<feature type="domain" description="Asparagine synthetase" evidence="1">
    <location>
        <begin position="38"/>
        <end position="292"/>
    </location>
</feature>
<dbReference type="GO" id="GO:0004066">
    <property type="term" value="F:asparagine synthase (glutamine-hydrolyzing) activity"/>
    <property type="evidence" value="ECO:0007669"/>
    <property type="project" value="InterPro"/>
</dbReference>
<evidence type="ECO:0000259" key="1">
    <source>
        <dbReference type="Pfam" id="PF00733"/>
    </source>
</evidence>
<accession>A0A5B8U103</accession>
<dbReference type="InterPro" id="IPR001962">
    <property type="entry name" value="Asn_synthase"/>
</dbReference>
<dbReference type="Proteomes" id="UP000321805">
    <property type="component" value="Chromosome"/>
</dbReference>
<dbReference type="SUPFAM" id="SSF52402">
    <property type="entry name" value="Adenine nucleotide alpha hydrolases-like"/>
    <property type="match status" value="1"/>
</dbReference>
<keyword evidence="3" id="KW-1185">Reference proteome</keyword>
<dbReference type="OrthoDB" id="3361376at2"/>
<name>A0A5B8U103_9ACTN</name>
<dbReference type="InterPro" id="IPR014729">
    <property type="entry name" value="Rossmann-like_a/b/a_fold"/>
</dbReference>
<proteinExistence type="predicted"/>
<dbReference type="KEGG" id="bsol:FSW04_03115"/>
<protein>
    <recommendedName>
        <fullName evidence="1">Asparagine synthetase domain-containing protein</fullName>
    </recommendedName>
</protein>
<dbReference type="RefSeq" id="WP_146916152.1">
    <property type="nucleotide sequence ID" value="NZ_CP042430.1"/>
</dbReference>
<evidence type="ECO:0000313" key="3">
    <source>
        <dbReference type="Proteomes" id="UP000321805"/>
    </source>
</evidence>
<organism evidence="2 3">
    <name type="scientific">Baekduia soli</name>
    <dbReference type="NCBI Taxonomy" id="496014"/>
    <lineage>
        <taxon>Bacteria</taxon>
        <taxon>Bacillati</taxon>
        <taxon>Actinomycetota</taxon>
        <taxon>Thermoleophilia</taxon>
        <taxon>Solirubrobacterales</taxon>
        <taxon>Baekduiaceae</taxon>
        <taxon>Baekduia</taxon>
    </lineage>
</organism>
<gene>
    <name evidence="2" type="ORF">FSW04_03115</name>
</gene>
<evidence type="ECO:0000313" key="2">
    <source>
        <dbReference type="EMBL" id="QEC46671.1"/>
    </source>
</evidence>
<dbReference type="AlphaFoldDB" id="A0A5B8U103"/>
<reference evidence="2 3" key="1">
    <citation type="journal article" date="2018" name="J. Microbiol.">
        <title>Baekduia soli gen. nov., sp. nov., a novel bacterium isolated from the soil of Baekdu Mountain and proposal of a novel family name, Baekduiaceae fam. nov.</title>
        <authorList>
            <person name="An D.S."/>
            <person name="Siddiqi M.Z."/>
            <person name="Kim K.H."/>
            <person name="Yu H.S."/>
            <person name="Im W.T."/>
        </authorList>
    </citation>
    <scope>NUCLEOTIDE SEQUENCE [LARGE SCALE GENOMIC DNA]</scope>
    <source>
        <strain evidence="2 3">BR7-21</strain>
    </source>
</reference>
<dbReference type="GO" id="GO:0006529">
    <property type="term" value="P:asparagine biosynthetic process"/>
    <property type="evidence" value="ECO:0007669"/>
    <property type="project" value="InterPro"/>
</dbReference>